<dbReference type="Proteomes" id="UP000535543">
    <property type="component" value="Unassembled WGS sequence"/>
</dbReference>
<dbReference type="GO" id="GO:0008270">
    <property type="term" value="F:zinc ion binding"/>
    <property type="evidence" value="ECO:0007669"/>
    <property type="project" value="InterPro"/>
</dbReference>
<dbReference type="GO" id="GO:0016832">
    <property type="term" value="F:aldehyde-lyase activity"/>
    <property type="evidence" value="ECO:0007669"/>
    <property type="project" value="InterPro"/>
</dbReference>
<proteinExistence type="predicted"/>
<dbReference type="InterPro" id="IPR050246">
    <property type="entry name" value="Class_II_FBP_aldolase"/>
</dbReference>
<feature type="binding site" evidence="2">
    <location>
        <position position="77"/>
    </location>
    <ligand>
        <name>Zn(2+)</name>
        <dbReference type="ChEBI" id="CHEBI:29105"/>
        <label>1</label>
        <note>catalytic</note>
    </ligand>
</feature>
<organism evidence="3 4">
    <name type="scientific">Antrihabitans stalactiti</name>
    <dbReference type="NCBI Taxonomy" id="2584121"/>
    <lineage>
        <taxon>Bacteria</taxon>
        <taxon>Bacillati</taxon>
        <taxon>Actinomycetota</taxon>
        <taxon>Actinomycetes</taxon>
        <taxon>Mycobacteriales</taxon>
        <taxon>Nocardiaceae</taxon>
        <taxon>Antrihabitans</taxon>
    </lineage>
</organism>
<comment type="caution">
    <text evidence="3">The sequence shown here is derived from an EMBL/GenBank/DDBJ whole genome shotgun (WGS) entry which is preliminary data.</text>
</comment>
<dbReference type="InterPro" id="IPR000771">
    <property type="entry name" value="FBA_II"/>
</dbReference>
<keyword evidence="2" id="KW-0862">Zinc</keyword>
<keyword evidence="2" id="KW-0479">Metal-binding</keyword>
<evidence type="ECO:0000313" key="4">
    <source>
        <dbReference type="Proteomes" id="UP000535543"/>
    </source>
</evidence>
<protein>
    <submittedName>
        <fullName evidence="3">Class II fructose-bisphosphate aldolase</fullName>
    </submittedName>
</protein>
<dbReference type="AlphaFoldDB" id="A0A848KJN5"/>
<dbReference type="SUPFAM" id="SSF51569">
    <property type="entry name" value="Aldolase"/>
    <property type="match status" value="1"/>
</dbReference>
<feature type="binding site" evidence="2">
    <location>
        <position position="98"/>
    </location>
    <ligand>
        <name>Zn(2+)</name>
        <dbReference type="ChEBI" id="CHEBI:29105"/>
        <label>2</label>
    </ligand>
</feature>
<feature type="active site" description="Proton donor" evidence="1">
    <location>
        <position position="76"/>
    </location>
</feature>
<dbReference type="PANTHER" id="PTHR30304:SF0">
    <property type="entry name" value="D-TAGATOSE-1,6-BISPHOSPHATE ALDOLASE SUBUNIT GATY-RELATED"/>
    <property type="match status" value="1"/>
</dbReference>
<evidence type="ECO:0000313" key="3">
    <source>
        <dbReference type="EMBL" id="NMN98036.1"/>
    </source>
</evidence>
<comment type="cofactor">
    <cofactor evidence="2">
        <name>Zn(2+)</name>
        <dbReference type="ChEBI" id="CHEBI:29105"/>
    </cofactor>
    <text evidence="2">Binds 2 Zn(2+) ions per subunit. One is catalytic and the other provides a structural contribution.</text>
</comment>
<dbReference type="GO" id="GO:0005975">
    <property type="term" value="P:carbohydrate metabolic process"/>
    <property type="evidence" value="ECO:0007669"/>
    <property type="project" value="InterPro"/>
</dbReference>
<dbReference type="PIRSF" id="PIRSF001359">
    <property type="entry name" value="F_bP_aldolase_II"/>
    <property type="match status" value="1"/>
</dbReference>
<keyword evidence="4" id="KW-1185">Reference proteome</keyword>
<evidence type="ECO:0000256" key="1">
    <source>
        <dbReference type="PIRSR" id="PIRSR001359-1"/>
    </source>
</evidence>
<dbReference type="EMBL" id="VCQU01000009">
    <property type="protein sequence ID" value="NMN98036.1"/>
    <property type="molecule type" value="Genomic_DNA"/>
</dbReference>
<reference evidence="3 4" key="2">
    <citation type="submission" date="2020-06" db="EMBL/GenBank/DDBJ databases">
        <title>Antribacter stalactiti gen. nov., sp. nov., a new member of the family Nacardiaceae isolated from a cave.</title>
        <authorList>
            <person name="Kim I.S."/>
        </authorList>
    </citation>
    <scope>NUCLEOTIDE SEQUENCE [LARGE SCALE GENOMIC DNA]</scope>
    <source>
        <strain evidence="3 4">YC2-7</strain>
    </source>
</reference>
<accession>A0A848KJN5</accession>
<evidence type="ECO:0000256" key="2">
    <source>
        <dbReference type="PIRSR" id="PIRSR001359-3"/>
    </source>
</evidence>
<sequence>MSAALTAARPGGLGSFNVITLEHAEAIVGGAEAAKSPVVLQISENTAKYHRGLAAVAAACLHIAAASTANVVVHLDHATSPDLVREAVDLGVRSVMFDASMLSHDENVEATAAVAKWCQDRDVHVEAELGEVGGKDGVHAAGARTDPTEAAEYVAATGVDALAVAVGSSHAMLTRDAVLDDDLIVRIAAAVTVPLVLHGSSGVPDAGLQSAVRHGMSKINIATHLNQVMATAVRSALTDELLVDPRKYLGPGRTAVQAEVERLLRVLAID</sequence>
<dbReference type="InterPro" id="IPR013785">
    <property type="entry name" value="Aldolase_TIM"/>
</dbReference>
<gene>
    <name evidence="3" type="ORF">FGL95_23640</name>
</gene>
<dbReference type="Pfam" id="PF01116">
    <property type="entry name" value="F_bP_aldolase"/>
    <property type="match status" value="1"/>
</dbReference>
<name>A0A848KJN5_9NOCA</name>
<dbReference type="CDD" id="cd00947">
    <property type="entry name" value="TBP_aldolase_IIB"/>
    <property type="match status" value="1"/>
</dbReference>
<feature type="binding site" evidence="2">
    <location>
        <position position="128"/>
    </location>
    <ligand>
        <name>Zn(2+)</name>
        <dbReference type="ChEBI" id="CHEBI:29105"/>
        <label>2</label>
    </ligand>
</feature>
<dbReference type="PANTHER" id="PTHR30304">
    <property type="entry name" value="D-TAGATOSE-1,6-BISPHOSPHATE ALDOLASE"/>
    <property type="match status" value="1"/>
</dbReference>
<reference evidence="3 4" key="1">
    <citation type="submission" date="2019-05" db="EMBL/GenBank/DDBJ databases">
        <authorList>
            <person name="Lee S.D."/>
        </authorList>
    </citation>
    <scope>NUCLEOTIDE SEQUENCE [LARGE SCALE GENOMIC DNA]</scope>
    <source>
        <strain evidence="3 4">YC2-7</strain>
    </source>
</reference>
<dbReference type="Gene3D" id="3.20.20.70">
    <property type="entry name" value="Aldolase class I"/>
    <property type="match status" value="1"/>
</dbReference>
<feature type="binding site" evidence="2">
    <location>
        <position position="198"/>
    </location>
    <ligand>
        <name>Zn(2+)</name>
        <dbReference type="ChEBI" id="CHEBI:29105"/>
        <label>1</label>
        <note>catalytic</note>
    </ligand>
</feature>
<feature type="binding site" evidence="2">
    <location>
        <position position="170"/>
    </location>
    <ligand>
        <name>Zn(2+)</name>
        <dbReference type="ChEBI" id="CHEBI:29105"/>
        <label>1</label>
        <note>catalytic</note>
    </ligand>
</feature>